<keyword evidence="2" id="KW-1185">Reference proteome</keyword>
<dbReference type="AlphaFoldDB" id="A0A9N9KWG7"/>
<protein>
    <submittedName>
        <fullName evidence="1">Uncharacterized protein</fullName>
    </submittedName>
</protein>
<proteinExistence type="predicted"/>
<dbReference type="EMBL" id="CAJVRL010000049">
    <property type="protein sequence ID" value="CAG8953252.1"/>
    <property type="molecule type" value="Genomic_DNA"/>
</dbReference>
<evidence type="ECO:0000313" key="2">
    <source>
        <dbReference type="Proteomes" id="UP000696280"/>
    </source>
</evidence>
<evidence type="ECO:0000313" key="1">
    <source>
        <dbReference type="EMBL" id="CAG8953252.1"/>
    </source>
</evidence>
<reference evidence="1" key="1">
    <citation type="submission" date="2021-07" db="EMBL/GenBank/DDBJ databases">
        <authorList>
            <person name="Durling M."/>
        </authorList>
    </citation>
    <scope>NUCLEOTIDE SEQUENCE</scope>
</reference>
<gene>
    <name evidence="1" type="ORF">HYFRA_00003455</name>
</gene>
<comment type="caution">
    <text evidence="1">The sequence shown here is derived from an EMBL/GenBank/DDBJ whole genome shotgun (WGS) entry which is preliminary data.</text>
</comment>
<dbReference type="Proteomes" id="UP000696280">
    <property type="component" value="Unassembled WGS sequence"/>
</dbReference>
<sequence length="184" mass="21394">MDYVDITRDAIPTNIVDPLYYQGHAFFISDPLKGLKWLRDIGQENVAEITTLRVYVEPKYNWLKLDEPLTGHHWCEFFSLLAERATHLAVIAIYWDCDVESWEEGRLGGGSDPDMVWAVEQLEQLEELREVAFTGYYDESWAEYFGERFGREIVEMKAQLEAEEPLSAQGAEYLENLAVYRQLS</sequence>
<accession>A0A9N9KWG7</accession>
<name>A0A9N9KWG7_9HELO</name>
<organism evidence="1 2">
    <name type="scientific">Hymenoscyphus fraxineus</name>
    <dbReference type="NCBI Taxonomy" id="746836"/>
    <lineage>
        <taxon>Eukaryota</taxon>
        <taxon>Fungi</taxon>
        <taxon>Dikarya</taxon>
        <taxon>Ascomycota</taxon>
        <taxon>Pezizomycotina</taxon>
        <taxon>Leotiomycetes</taxon>
        <taxon>Helotiales</taxon>
        <taxon>Helotiaceae</taxon>
        <taxon>Hymenoscyphus</taxon>
    </lineage>
</organism>